<gene>
    <name evidence="2" type="primary">LOC108252076</name>
</gene>
<keyword evidence="1" id="KW-1185">Reference proteome</keyword>
<dbReference type="InterPro" id="IPR011990">
    <property type="entry name" value="TPR-like_helical_dom_sf"/>
</dbReference>
<name>A0A1S4E8W1_DIACI</name>
<dbReference type="STRING" id="121845.A0A1S4E8W1"/>
<dbReference type="PaxDb" id="121845-A0A1S4E8W1"/>
<dbReference type="AlphaFoldDB" id="A0A1S4E8W1"/>
<reference evidence="2" key="1">
    <citation type="submission" date="2025-08" db="UniProtKB">
        <authorList>
            <consortium name="RefSeq"/>
        </authorList>
    </citation>
    <scope>IDENTIFICATION</scope>
</reference>
<evidence type="ECO:0000313" key="2">
    <source>
        <dbReference type="RefSeq" id="XP_017298489.1"/>
    </source>
</evidence>
<dbReference type="KEGG" id="dci:108252076"/>
<dbReference type="RefSeq" id="XP_017298489.1">
    <property type="nucleotide sequence ID" value="XM_017443000.2"/>
</dbReference>
<organism evidence="1 2">
    <name type="scientific">Diaphorina citri</name>
    <name type="common">Asian citrus psyllid</name>
    <dbReference type="NCBI Taxonomy" id="121845"/>
    <lineage>
        <taxon>Eukaryota</taxon>
        <taxon>Metazoa</taxon>
        <taxon>Ecdysozoa</taxon>
        <taxon>Arthropoda</taxon>
        <taxon>Hexapoda</taxon>
        <taxon>Insecta</taxon>
        <taxon>Pterygota</taxon>
        <taxon>Neoptera</taxon>
        <taxon>Paraneoptera</taxon>
        <taxon>Hemiptera</taxon>
        <taxon>Sternorrhyncha</taxon>
        <taxon>Psylloidea</taxon>
        <taxon>Psyllidae</taxon>
        <taxon>Diaphorininae</taxon>
        <taxon>Diaphorina</taxon>
    </lineage>
</organism>
<accession>A0A1S4E8W1</accession>
<dbReference type="GeneID" id="108252076"/>
<dbReference type="Proteomes" id="UP000079169">
    <property type="component" value="Unplaced"/>
</dbReference>
<sequence length="150" mass="17266">MDSTSNEVQKFKILRPNEKLNGLSLESNPALLTGGSGSNSEDFDNSSRIFKSINDVQRFLEVKRSKASTVLDLFTTSLEAQRMRLKSYCERLMFKDPLAYGREAKDILWKKCYYDVINTAKLLRSVSRRPKRRTNVINTAKLLRSVSRRP</sequence>
<evidence type="ECO:0000313" key="1">
    <source>
        <dbReference type="Proteomes" id="UP000079169"/>
    </source>
</evidence>
<proteinExistence type="predicted"/>
<protein>
    <submittedName>
        <fullName evidence="2">Protein SMG5-like</fullName>
    </submittedName>
</protein>
<dbReference type="Gene3D" id="1.25.40.10">
    <property type="entry name" value="Tetratricopeptide repeat domain"/>
    <property type="match status" value="1"/>
</dbReference>